<organism evidence="5 6">
    <name type="scientific">Paracoccus stylophorae</name>
    <dbReference type="NCBI Taxonomy" id="659350"/>
    <lineage>
        <taxon>Bacteria</taxon>
        <taxon>Pseudomonadati</taxon>
        <taxon>Pseudomonadota</taxon>
        <taxon>Alphaproteobacteria</taxon>
        <taxon>Rhodobacterales</taxon>
        <taxon>Paracoccaceae</taxon>
        <taxon>Paracoccus</taxon>
    </lineage>
</organism>
<evidence type="ECO:0000256" key="1">
    <source>
        <dbReference type="ARBA" id="ARBA00010088"/>
    </source>
</evidence>
<dbReference type="InterPro" id="IPR050266">
    <property type="entry name" value="AB_hydrolase_sf"/>
</dbReference>
<evidence type="ECO:0000259" key="4">
    <source>
        <dbReference type="Pfam" id="PF12697"/>
    </source>
</evidence>
<dbReference type="InterPro" id="IPR000073">
    <property type="entry name" value="AB_hydrolase_1"/>
</dbReference>
<name>A0ABY7SXQ1_9RHOB</name>
<proteinExistence type="inferred from homology"/>
<evidence type="ECO:0000256" key="3">
    <source>
        <dbReference type="SAM" id="SignalP"/>
    </source>
</evidence>
<protein>
    <submittedName>
        <fullName evidence="5">Alpha/beta hydrolase</fullName>
    </submittedName>
</protein>
<dbReference type="PANTHER" id="PTHR43798">
    <property type="entry name" value="MONOACYLGLYCEROL LIPASE"/>
    <property type="match status" value="1"/>
</dbReference>
<reference evidence="5 6" key="1">
    <citation type="submission" date="2021-01" db="EMBL/GenBank/DDBJ databases">
        <title>Biogeographic distribution of Paracoccus.</title>
        <authorList>
            <person name="Hollensteiner J."/>
            <person name="Leineberger J."/>
            <person name="Brinkhoff T."/>
            <person name="Daniel R."/>
        </authorList>
    </citation>
    <scope>NUCLEOTIDE SEQUENCE [LARGE SCALE GENOMIC DNA]</scope>
    <source>
        <strain evidence="5 6">LMG25392</strain>
    </source>
</reference>
<dbReference type="GO" id="GO:0016787">
    <property type="term" value="F:hydrolase activity"/>
    <property type="evidence" value="ECO:0007669"/>
    <property type="project" value="UniProtKB-KW"/>
</dbReference>
<feature type="chain" id="PRO_5045779920" evidence="3">
    <location>
        <begin position="22"/>
        <end position="321"/>
    </location>
</feature>
<dbReference type="PRINTS" id="PR00111">
    <property type="entry name" value="ABHYDROLASE"/>
</dbReference>
<sequence>MIRRKPLLTLAVLALALTGCAAYIDERAETRAEAAERRYPPTGRLLQIDGKTVHAHVEGQGPDLVLIHGASGNTRDFTFDLVGRLRDDYRVIAFDRPGLGWTDRLDTGNDSPLAQADLLRRAADRLGVRDPVVLGHSYGGAVAMAWALQAPERTGAIVLLAGATHPWPDDVSLGAFYPFITSPVGRAAVPLISAFAPESRVEQALAGIFAPNPVPDGYMDHVGAGLTLRRESFLANARQVDNLKPYLERMAPRYASLDLPIEIVHGARDTTVGLDYHSRRMARLPNAELTVLPQVGHMVHHAAPQAVLAAIDRAARRAGLR</sequence>
<accession>A0ABY7SXQ1</accession>
<evidence type="ECO:0000313" key="5">
    <source>
        <dbReference type="EMBL" id="WCR11629.1"/>
    </source>
</evidence>
<feature type="signal peptide" evidence="3">
    <location>
        <begin position="1"/>
        <end position="21"/>
    </location>
</feature>
<keyword evidence="3" id="KW-0732">Signal</keyword>
<dbReference type="InterPro" id="IPR002410">
    <property type="entry name" value="Peptidase_S33"/>
</dbReference>
<dbReference type="EMBL" id="CP067134">
    <property type="protein sequence ID" value="WCR11629.1"/>
    <property type="molecule type" value="Genomic_DNA"/>
</dbReference>
<gene>
    <name evidence="5" type="ORF">JHW45_04390</name>
</gene>
<evidence type="ECO:0000256" key="2">
    <source>
        <dbReference type="ARBA" id="ARBA00022801"/>
    </source>
</evidence>
<dbReference type="Gene3D" id="3.40.50.1820">
    <property type="entry name" value="alpha/beta hydrolase"/>
    <property type="match status" value="1"/>
</dbReference>
<dbReference type="InterPro" id="IPR029058">
    <property type="entry name" value="AB_hydrolase_fold"/>
</dbReference>
<dbReference type="PANTHER" id="PTHR43798:SF33">
    <property type="entry name" value="HYDROLASE, PUTATIVE (AFU_ORTHOLOGUE AFUA_2G14860)-RELATED"/>
    <property type="match status" value="1"/>
</dbReference>
<evidence type="ECO:0000313" key="6">
    <source>
        <dbReference type="Proteomes" id="UP001218412"/>
    </source>
</evidence>
<dbReference type="SUPFAM" id="SSF53474">
    <property type="entry name" value="alpha/beta-Hydrolases"/>
    <property type="match status" value="1"/>
</dbReference>
<dbReference type="PRINTS" id="PR00793">
    <property type="entry name" value="PROAMNOPTASE"/>
</dbReference>
<dbReference type="Proteomes" id="UP001218412">
    <property type="component" value="Chromosome"/>
</dbReference>
<comment type="similarity">
    <text evidence="1">Belongs to the peptidase S33 family.</text>
</comment>
<feature type="domain" description="AB hydrolase-1" evidence="4">
    <location>
        <begin position="64"/>
        <end position="310"/>
    </location>
</feature>
<dbReference type="PROSITE" id="PS51257">
    <property type="entry name" value="PROKAR_LIPOPROTEIN"/>
    <property type="match status" value="1"/>
</dbReference>
<dbReference type="RefSeq" id="WP_272859740.1">
    <property type="nucleotide sequence ID" value="NZ_CP067134.1"/>
</dbReference>
<keyword evidence="2 5" id="KW-0378">Hydrolase</keyword>
<keyword evidence="6" id="KW-1185">Reference proteome</keyword>
<dbReference type="Pfam" id="PF12697">
    <property type="entry name" value="Abhydrolase_6"/>
    <property type="match status" value="1"/>
</dbReference>